<comment type="caution">
    <text evidence="5">The sequence shown here is derived from an EMBL/GenBank/DDBJ whole genome shotgun (WGS) entry which is preliminary data.</text>
</comment>
<dbReference type="InterPro" id="IPR017853">
    <property type="entry name" value="GH"/>
</dbReference>
<dbReference type="InterPro" id="IPR033132">
    <property type="entry name" value="GH_1_N_CS"/>
</dbReference>
<protein>
    <submittedName>
        <fullName evidence="5">Beta-glucosidase 17</fullName>
    </submittedName>
</protein>
<reference evidence="5 6" key="1">
    <citation type="submission" date="2024-04" db="EMBL/GenBank/DDBJ databases">
        <title>Genome assembly C_amara_ONT_v2.</title>
        <authorList>
            <person name="Yant L."/>
            <person name="Moore C."/>
            <person name="Slenker M."/>
        </authorList>
    </citation>
    <scope>NUCLEOTIDE SEQUENCE [LARGE SCALE GENOMIC DNA]</scope>
    <source>
        <tissue evidence="5">Leaf</tissue>
    </source>
</reference>
<organism evidence="5 6">
    <name type="scientific">Cardamine amara subsp. amara</name>
    <dbReference type="NCBI Taxonomy" id="228776"/>
    <lineage>
        <taxon>Eukaryota</taxon>
        <taxon>Viridiplantae</taxon>
        <taxon>Streptophyta</taxon>
        <taxon>Embryophyta</taxon>
        <taxon>Tracheophyta</taxon>
        <taxon>Spermatophyta</taxon>
        <taxon>Magnoliopsida</taxon>
        <taxon>eudicotyledons</taxon>
        <taxon>Gunneridae</taxon>
        <taxon>Pentapetalae</taxon>
        <taxon>rosids</taxon>
        <taxon>malvids</taxon>
        <taxon>Brassicales</taxon>
        <taxon>Brassicaceae</taxon>
        <taxon>Cardamineae</taxon>
        <taxon>Cardamine</taxon>
    </lineage>
</organism>
<gene>
    <name evidence="5" type="ORF">V5N11_022617</name>
</gene>
<dbReference type="Gene3D" id="3.20.20.80">
    <property type="entry name" value="Glycosidases"/>
    <property type="match status" value="1"/>
</dbReference>
<accession>A0ABD1AVS6</accession>
<dbReference type="PANTHER" id="PTHR10353:SF44">
    <property type="entry name" value="BETA-GLUCOSIDASE 17"/>
    <property type="match status" value="1"/>
</dbReference>
<dbReference type="FunFam" id="3.20.20.80:FF:000022">
    <property type="entry name" value="Beta-glucosidase 11"/>
    <property type="match status" value="1"/>
</dbReference>
<dbReference type="SUPFAM" id="SSF51445">
    <property type="entry name" value="(Trans)glycosidases"/>
    <property type="match status" value="1"/>
</dbReference>
<dbReference type="PANTHER" id="PTHR10353">
    <property type="entry name" value="GLYCOSYL HYDROLASE"/>
    <property type="match status" value="1"/>
</dbReference>
<dbReference type="GO" id="GO:0016787">
    <property type="term" value="F:hydrolase activity"/>
    <property type="evidence" value="ECO:0007669"/>
    <property type="project" value="UniProtKB-KW"/>
</dbReference>
<evidence type="ECO:0000256" key="2">
    <source>
        <dbReference type="ARBA" id="ARBA00022801"/>
    </source>
</evidence>
<feature type="chain" id="PRO_5044801712" evidence="4">
    <location>
        <begin position="22"/>
        <end position="513"/>
    </location>
</feature>
<evidence type="ECO:0000313" key="5">
    <source>
        <dbReference type="EMBL" id="KAL1210837.1"/>
    </source>
</evidence>
<dbReference type="PROSITE" id="PS00653">
    <property type="entry name" value="GLYCOSYL_HYDROL_F1_2"/>
    <property type="match status" value="1"/>
</dbReference>
<dbReference type="AlphaFoldDB" id="A0ABD1AVS6"/>
<evidence type="ECO:0000256" key="1">
    <source>
        <dbReference type="ARBA" id="ARBA00010838"/>
    </source>
</evidence>
<name>A0ABD1AVS6_CARAN</name>
<dbReference type="InterPro" id="IPR001360">
    <property type="entry name" value="Glyco_hydro_1"/>
</dbReference>
<feature type="signal peptide" evidence="4">
    <location>
        <begin position="1"/>
        <end position="21"/>
    </location>
</feature>
<dbReference type="Proteomes" id="UP001558713">
    <property type="component" value="Unassembled WGS sequence"/>
</dbReference>
<dbReference type="Pfam" id="PF00232">
    <property type="entry name" value="Glyco_hydro_1"/>
    <property type="match status" value="1"/>
</dbReference>
<evidence type="ECO:0000256" key="3">
    <source>
        <dbReference type="RuleBase" id="RU003690"/>
    </source>
</evidence>
<keyword evidence="2" id="KW-0378">Hydrolase</keyword>
<dbReference type="PRINTS" id="PR00131">
    <property type="entry name" value="GLHYDRLASE1"/>
</dbReference>
<evidence type="ECO:0000256" key="4">
    <source>
        <dbReference type="SAM" id="SignalP"/>
    </source>
</evidence>
<sequence length="513" mass="58648">MEIKSMLIIIIITISRCELYALEPSFIRSSNSLHRSSFPQDFQFGAASSAYQSEGATNVDGRGPSIWDAFAKQHPEYIFGGSNGDVADEFYYRFKGDVALMKEIGLDSLRFSISWSRILPRGRVAGGVNQAGINFYNHLINELISKGIRPVVTLFHWDTPQVLEDEYGGFLNPQIVKDFLGYADICFKAFGDRVKEWITVNEPNIYAMLGYSIGKNAPGRCSSYIRNCTVGNSATEPYLVAHYLILSHAAAVQLYREKYQSFYGGTIGMSIQTFWMVPKYNTSACREAAKRALDFLFGWFADPITYGDYPKMMREWVGNRLPKFTKEQSKMVRGSFDFFGVNYYTSRYVEDVMFYDNTSISYTTDSRVNQTTEKNGVTVGEPTSDSWIFICPKGFQDLLLYVKSNYQNPVILVTENGMPSENNKSLPLNKALNDEARVKYLQLHLSALLEAVKQGADVRGYYMWSLMDDFEWTHGYKYRFGLVYVDFQDGLKRYLKNSALWYRHFLSNSSSYI</sequence>
<proteinExistence type="inferred from homology"/>
<dbReference type="EMBL" id="JBANAX010000389">
    <property type="protein sequence ID" value="KAL1210837.1"/>
    <property type="molecule type" value="Genomic_DNA"/>
</dbReference>
<evidence type="ECO:0000313" key="6">
    <source>
        <dbReference type="Proteomes" id="UP001558713"/>
    </source>
</evidence>
<keyword evidence="4" id="KW-0732">Signal</keyword>
<comment type="similarity">
    <text evidence="1 3">Belongs to the glycosyl hydrolase 1 family.</text>
</comment>
<keyword evidence="6" id="KW-1185">Reference proteome</keyword>